<evidence type="ECO:0000313" key="3">
    <source>
        <dbReference type="Proteomes" id="UP001159363"/>
    </source>
</evidence>
<reference evidence="2 3" key="1">
    <citation type="submission" date="2023-02" db="EMBL/GenBank/DDBJ databases">
        <title>LHISI_Scaffold_Assembly.</title>
        <authorList>
            <person name="Stuart O.P."/>
            <person name="Cleave R."/>
            <person name="Magrath M.J.L."/>
            <person name="Mikheyev A.S."/>
        </authorList>
    </citation>
    <scope>NUCLEOTIDE SEQUENCE [LARGE SCALE GENOMIC DNA]</scope>
    <source>
        <strain evidence="2">Daus_M_001</strain>
        <tissue evidence="2">Leg muscle</tissue>
    </source>
</reference>
<accession>A0ABQ9IGW8</accession>
<proteinExistence type="predicted"/>
<keyword evidence="3" id="KW-1185">Reference proteome</keyword>
<protein>
    <submittedName>
        <fullName evidence="2">Uncharacterized protein</fullName>
    </submittedName>
</protein>
<feature type="compositionally biased region" description="Polar residues" evidence="1">
    <location>
        <begin position="121"/>
        <end position="131"/>
    </location>
</feature>
<sequence length="131" mass="14969">MALEVLEEEIGTKKHEAFKKSNGIWECNIRDHSLFYLWKKMQDPVLGSNRSNFNMPETSHERSNENPNVNRPTEVVNGQEVSCKNTENIKDLFPEEDKGQVVIGQEINSKSIENKPDLSVHTVSPKSWSVT</sequence>
<dbReference type="Proteomes" id="UP001159363">
    <property type="component" value="Chromosome 1"/>
</dbReference>
<name>A0ABQ9IGW8_9NEOP</name>
<organism evidence="2 3">
    <name type="scientific">Dryococelus australis</name>
    <dbReference type="NCBI Taxonomy" id="614101"/>
    <lineage>
        <taxon>Eukaryota</taxon>
        <taxon>Metazoa</taxon>
        <taxon>Ecdysozoa</taxon>
        <taxon>Arthropoda</taxon>
        <taxon>Hexapoda</taxon>
        <taxon>Insecta</taxon>
        <taxon>Pterygota</taxon>
        <taxon>Neoptera</taxon>
        <taxon>Polyneoptera</taxon>
        <taxon>Phasmatodea</taxon>
        <taxon>Verophasmatodea</taxon>
        <taxon>Anareolatae</taxon>
        <taxon>Phasmatidae</taxon>
        <taxon>Eurycanthinae</taxon>
        <taxon>Dryococelus</taxon>
    </lineage>
</organism>
<evidence type="ECO:0000313" key="2">
    <source>
        <dbReference type="EMBL" id="KAJ8895891.1"/>
    </source>
</evidence>
<gene>
    <name evidence="2" type="ORF">PR048_001231</name>
</gene>
<evidence type="ECO:0000256" key="1">
    <source>
        <dbReference type="SAM" id="MobiDB-lite"/>
    </source>
</evidence>
<dbReference type="EMBL" id="JARBHB010000001">
    <property type="protein sequence ID" value="KAJ8895891.1"/>
    <property type="molecule type" value="Genomic_DNA"/>
</dbReference>
<comment type="caution">
    <text evidence="2">The sequence shown here is derived from an EMBL/GenBank/DDBJ whole genome shotgun (WGS) entry which is preliminary data.</text>
</comment>
<feature type="region of interest" description="Disordered" evidence="1">
    <location>
        <begin position="107"/>
        <end position="131"/>
    </location>
</feature>
<feature type="region of interest" description="Disordered" evidence="1">
    <location>
        <begin position="49"/>
        <end position="77"/>
    </location>
</feature>